<dbReference type="Proteomes" id="UP000294933">
    <property type="component" value="Unassembled WGS sequence"/>
</dbReference>
<gene>
    <name evidence="1" type="ORF">BD410DRAFT_611828</name>
</gene>
<dbReference type="OrthoDB" id="7690434at2759"/>
<name>A0A4Y7PP09_9AGAM</name>
<sequence>MPSGVLLHEWYGALMWAGIDRASQTRIKVSSHVLISGPEIRKETWPPNLYLGQSTDRVIPVQDLHAWIKRFRPKLCTIVPNPRAGINESNFKSLNNLLVETSMYAFTSWDLPSTVFPDSGVPEPPRAPRQQMPPGFAFWSDEMKAAFFTRTMGYRLSQSAQQKQLQQQQQAEG</sequence>
<keyword evidence="2" id="KW-1185">Reference proteome</keyword>
<dbReference type="EMBL" id="ML170235">
    <property type="protein sequence ID" value="TDL16766.1"/>
    <property type="molecule type" value="Genomic_DNA"/>
</dbReference>
<proteinExistence type="predicted"/>
<reference evidence="1 2" key="1">
    <citation type="submission" date="2018-06" db="EMBL/GenBank/DDBJ databases">
        <title>A transcriptomic atlas of mushroom development highlights an independent origin of complex multicellularity.</title>
        <authorList>
            <consortium name="DOE Joint Genome Institute"/>
            <person name="Krizsan K."/>
            <person name="Almasi E."/>
            <person name="Merenyi Z."/>
            <person name="Sahu N."/>
            <person name="Viragh M."/>
            <person name="Koszo T."/>
            <person name="Mondo S."/>
            <person name="Kiss B."/>
            <person name="Balint B."/>
            <person name="Kues U."/>
            <person name="Barry K."/>
            <person name="Hegedus J.C."/>
            <person name="Henrissat B."/>
            <person name="Johnson J."/>
            <person name="Lipzen A."/>
            <person name="Ohm R."/>
            <person name="Nagy I."/>
            <person name="Pangilinan J."/>
            <person name="Yan J."/>
            <person name="Xiong Y."/>
            <person name="Grigoriev I.V."/>
            <person name="Hibbett D.S."/>
            <person name="Nagy L.G."/>
        </authorList>
    </citation>
    <scope>NUCLEOTIDE SEQUENCE [LARGE SCALE GENOMIC DNA]</scope>
    <source>
        <strain evidence="1 2">SZMC22713</strain>
    </source>
</reference>
<dbReference type="VEuPathDB" id="FungiDB:BD410DRAFT_611828"/>
<accession>A0A4Y7PP09</accession>
<evidence type="ECO:0000313" key="1">
    <source>
        <dbReference type="EMBL" id="TDL16766.1"/>
    </source>
</evidence>
<dbReference type="AlphaFoldDB" id="A0A4Y7PP09"/>
<protein>
    <submittedName>
        <fullName evidence="1">Uncharacterized protein</fullName>
    </submittedName>
</protein>
<evidence type="ECO:0000313" key="2">
    <source>
        <dbReference type="Proteomes" id="UP000294933"/>
    </source>
</evidence>
<organism evidence="1 2">
    <name type="scientific">Rickenella mellea</name>
    <dbReference type="NCBI Taxonomy" id="50990"/>
    <lineage>
        <taxon>Eukaryota</taxon>
        <taxon>Fungi</taxon>
        <taxon>Dikarya</taxon>
        <taxon>Basidiomycota</taxon>
        <taxon>Agaricomycotina</taxon>
        <taxon>Agaricomycetes</taxon>
        <taxon>Hymenochaetales</taxon>
        <taxon>Rickenellaceae</taxon>
        <taxon>Rickenella</taxon>
    </lineage>
</organism>